<dbReference type="InterPro" id="IPR016181">
    <property type="entry name" value="Acyl_CoA_acyltransferase"/>
</dbReference>
<keyword evidence="2" id="KW-1185">Reference proteome</keyword>
<gene>
    <name evidence="1" type="ORF">GCM10025772_26300</name>
</gene>
<organism evidence="1 2">
    <name type="scientific">Ferrimonas gelatinilytica</name>
    <dbReference type="NCBI Taxonomy" id="1255257"/>
    <lineage>
        <taxon>Bacteria</taxon>
        <taxon>Pseudomonadati</taxon>
        <taxon>Pseudomonadota</taxon>
        <taxon>Gammaproteobacteria</taxon>
        <taxon>Alteromonadales</taxon>
        <taxon>Ferrimonadaceae</taxon>
        <taxon>Ferrimonas</taxon>
    </lineage>
</organism>
<dbReference type="SUPFAM" id="SSF55729">
    <property type="entry name" value="Acyl-CoA N-acyltransferases (Nat)"/>
    <property type="match status" value="1"/>
</dbReference>
<accession>A0ABP9SDW6</accession>
<protein>
    <recommendedName>
        <fullName evidence="3">GNAT family N-acetyltransferase</fullName>
    </recommendedName>
</protein>
<dbReference type="RefSeq" id="WP_345317631.1">
    <property type="nucleotide sequence ID" value="NZ_BAABLF010000028.1"/>
</dbReference>
<name>A0ABP9SDW6_9GAMM</name>
<evidence type="ECO:0000313" key="1">
    <source>
        <dbReference type="EMBL" id="GAA5194091.1"/>
    </source>
</evidence>
<proteinExistence type="predicted"/>
<dbReference type="EMBL" id="BAABLF010000028">
    <property type="protein sequence ID" value="GAA5194091.1"/>
    <property type="molecule type" value="Genomic_DNA"/>
</dbReference>
<reference evidence="2" key="1">
    <citation type="journal article" date="2019" name="Int. J. Syst. Evol. Microbiol.">
        <title>The Global Catalogue of Microorganisms (GCM) 10K type strain sequencing project: providing services to taxonomists for standard genome sequencing and annotation.</title>
        <authorList>
            <consortium name="The Broad Institute Genomics Platform"/>
            <consortium name="The Broad Institute Genome Sequencing Center for Infectious Disease"/>
            <person name="Wu L."/>
            <person name="Ma J."/>
        </authorList>
    </citation>
    <scope>NUCLEOTIDE SEQUENCE [LARGE SCALE GENOMIC DNA]</scope>
    <source>
        <strain evidence="2">JCM 18720</strain>
    </source>
</reference>
<sequence length="61" mass="6962">MSESFTIRRAEPSDAKAFQEIAAGEKAYSNTMQLPWPSVAMWQQRCEQWPEHLHVLVAQSG</sequence>
<dbReference type="Proteomes" id="UP001501600">
    <property type="component" value="Unassembled WGS sequence"/>
</dbReference>
<comment type="caution">
    <text evidence="1">The sequence shown here is derived from an EMBL/GenBank/DDBJ whole genome shotgun (WGS) entry which is preliminary data.</text>
</comment>
<evidence type="ECO:0008006" key="3">
    <source>
        <dbReference type="Google" id="ProtNLM"/>
    </source>
</evidence>
<evidence type="ECO:0000313" key="2">
    <source>
        <dbReference type="Proteomes" id="UP001501600"/>
    </source>
</evidence>
<dbReference type="Gene3D" id="3.40.630.30">
    <property type="match status" value="1"/>
</dbReference>